<dbReference type="SUPFAM" id="SSF55144">
    <property type="entry name" value="LigT-like"/>
    <property type="match status" value="2"/>
</dbReference>
<name>A0A6C0LXH0_9ZZZZ</name>
<dbReference type="EMBL" id="MN740565">
    <property type="protein sequence ID" value="QHU33942.1"/>
    <property type="molecule type" value="Genomic_DNA"/>
</dbReference>
<accession>A0A6C0LXH0</accession>
<dbReference type="InterPro" id="IPR009097">
    <property type="entry name" value="Cyclic_Pdiesterase"/>
</dbReference>
<protein>
    <recommendedName>
        <fullName evidence="1">DUF1868 domain-containing protein</fullName>
    </recommendedName>
</protein>
<sequence>MTRDSMSNIKTPYNKKVNTDGTYRDFYGYTTVSMAKDNLSSIEKFITDSEILSKYYAPLPSSSYHMTVFNVWCQNQENLPVFKKFLNEMKRKLEKKKEKSILFEERQQMYEDMANKYCDGPDTYYSKYPERKRKEVSGDVVPLTSEGVCPRFCVDFWIQVMSKVDELCIQGLHIQEFNTSVLTRDNCTKRGGLSVGIILDKETSDILTDLRNKISKHVGHGDDGLIPHMTLAYRYKDIPKSEIECVNKEIENLNKHITEVSKNGITFYKPFASWFGNMVEYLGRKDLFF</sequence>
<dbReference type="AlphaFoldDB" id="A0A6C0LXH0"/>
<organism evidence="2">
    <name type="scientific">viral metagenome</name>
    <dbReference type="NCBI Taxonomy" id="1070528"/>
    <lineage>
        <taxon>unclassified sequences</taxon>
        <taxon>metagenomes</taxon>
        <taxon>organismal metagenomes</taxon>
    </lineage>
</organism>
<feature type="domain" description="DUF1868" evidence="1">
    <location>
        <begin position="18"/>
        <end position="87"/>
    </location>
</feature>
<dbReference type="InterPro" id="IPR015069">
    <property type="entry name" value="2H-PEstase_DUF1868"/>
</dbReference>
<evidence type="ECO:0000313" key="2">
    <source>
        <dbReference type="EMBL" id="QHU33942.1"/>
    </source>
</evidence>
<dbReference type="Pfam" id="PF08975">
    <property type="entry name" value="2H-phosphodiest"/>
    <property type="match status" value="1"/>
</dbReference>
<dbReference type="Gene3D" id="3.90.1140.10">
    <property type="entry name" value="Cyclic phosphodiesterase"/>
    <property type="match status" value="2"/>
</dbReference>
<evidence type="ECO:0000259" key="1">
    <source>
        <dbReference type="Pfam" id="PF08975"/>
    </source>
</evidence>
<reference evidence="2" key="1">
    <citation type="journal article" date="2020" name="Nature">
        <title>Giant virus diversity and host interactions through global metagenomics.</title>
        <authorList>
            <person name="Schulz F."/>
            <person name="Roux S."/>
            <person name="Paez-Espino D."/>
            <person name="Jungbluth S."/>
            <person name="Walsh D.A."/>
            <person name="Denef V.J."/>
            <person name="McMahon K.D."/>
            <person name="Konstantinidis K.T."/>
            <person name="Eloe-Fadrosh E.A."/>
            <person name="Kyrpides N.C."/>
            <person name="Woyke T."/>
        </authorList>
    </citation>
    <scope>NUCLEOTIDE SEQUENCE</scope>
    <source>
        <strain evidence="2">GVMAG-S-1016704-142</strain>
    </source>
</reference>
<proteinExistence type="predicted"/>